<evidence type="ECO:0000313" key="3">
    <source>
        <dbReference type="EMBL" id="MFI6499883.1"/>
    </source>
</evidence>
<dbReference type="RefSeq" id="WP_397083459.1">
    <property type="nucleotide sequence ID" value="NZ_JBITGY010000005.1"/>
</dbReference>
<keyword evidence="2" id="KW-0812">Transmembrane</keyword>
<organism evidence="3 4">
    <name type="scientific">Nonomuraea typhae</name>
    <dbReference type="NCBI Taxonomy" id="2603600"/>
    <lineage>
        <taxon>Bacteria</taxon>
        <taxon>Bacillati</taxon>
        <taxon>Actinomycetota</taxon>
        <taxon>Actinomycetes</taxon>
        <taxon>Streptosporangiales</taxon>
        <taxon>Streptosporangiaceae</taxon>
        <taxon>Nonomuraea</taxon>
    </lineage>
</organism>
<keyword evidence="2" id="KW-1133">Transmembrane helix</keyword>
<evidence type="ECO:0000313" key="4">
    <source>
        <dbReference type="Proteomes" id="UP001612741"/>
    </source>
</evidence>
<evidence type="ECO:0000256" key="2">
    <source>
        <dbReference type="SAM" id="Phobius"/>
    </source>
</evidence>
<reference evidence="3 4" key="1">
    <citation type="submission" date="2024-10" db="EMBL/GenBank/DDBJ databases">
        <title>The Natural Products Discovery Center: Release of the First 8490 Sequenced Strains for Exploring Actinobacteria Biosynthetic Diversity.</title>
        <authorList>
            <person name="Kalkreuter E."/>
            <person name="Kautsar S.A."/>
            <person name="Yang D."/>
            <person name="Bader C.D."/>
            <person name="Teijaro C.N."/>
            <person name="Fluegel L."/>
            <person name="Davis C.M."/>
            <person name="Simpson J.R."/>
            <person name="Lauterbach L."/>
            <person name="Steele A.D."/>
            <person name="Gui C."/>
            <person name="Meng S."/>
            <person name="Li G."/>
            <person name="Viehrig K."/>
            <person name="Ye F."/>
            <person name="Su P."/>
            <person name="Kiefer A.F."/>
            <person name="Nichols A."/>
            <person name="Cepeda A.J."/>
            <person name="Yan W."/>
            <person name="Fan B."/>
            <person name="Jiang Y."/>
            <person name="Adhikari A."/>
            <person name="Zheng C.-J."/>
            <person name="Schuster L."/>
            <person name="Cowan T.M."/>
            <person name="Smanski M.J."/>
            <person name="Chevrette M.G."/>
            <person name="De Carvalho L.P.S."/>
            <person name="Shen B."/>
        </authorList>
    </citation>
    <scope>NUCLEOTIDE SEQUENCE [LARGE SCALE GENOMIC DNA]</scope>
    <source>
        <strain evidence="3 4">NPDC050545</strain>
    </source>
</reference>
<keyword evidence="2" id="KW-0472">Membrane</keyword>
<feature type="transmembrane region" description="Helical" evidence="2">
    <location>
        <begin position="6"/>
        <end position="28"/>
    </location>
</feature>
<comment type="caution">
    <text evidence="3">The sequence shown here is derived from an EMBL/GenBank/DDBJ whole genome shotgun (WGS) entry which is preliminary data.</text>
</comment>
<gene>
    <name evidence="3" type="ORF">ACIBG2_21020</name>
</gene>
<dbReference type="EMBL" id="JBITGY010000005">
    <property type="protein sequence ID" value="MFI6499883.1"/>
    <property type="molecule type" value="Genomic_DNA"/>
</dbReference>
<sequence length="65" mass="6898">MHILDLLTSVLQLATAGAGLYAGMVFALRARSRDDRPGAAQEPGKRGRVSAGQADELPEHRDDAP</sequence>
<feature type="region of interest" description="Disordered" evidence="1">
    <location>
        <begin position="32"/>
        <end position="65"/>
    </location>
</feature>
<dbReference type="Proteomes" id="UP001612741">
    <property type="component" value="Unassembled WGS sequence"/>
</dbReference>
<proteinExistence type="predicted"/>
<keyword evidence="4" id="KW-1185">Reference proteome</keyword>
<accession>A0ABW7YVD8</accession>
<protein>
    <submittedName>
        <fullName evidence="3">Uncharacterized protein</fullName>
    </submittedName>
</protein>
<evidence type="ECO:0000256" key="1">
    <source>
        <dbReference type="SAM" id="MobiDB-lite"/>
    </source>
</evidence>
<name>A0ABW7YVD8_9ACTN</name>